<dbReference type="EMBL" id="OA882993">
    <property type="protein sequence ID" value="CAD7277613.1"/>
    <property type="molecule type" value="Genomic_DNA"/>
</dbReference>
<keyword evidence="2" id="KW-1133">Transmembrane helix</keyword>
<accession>A0A7R9GE07</accession>
<dbReference type="EMBL" id="CAJPEX010000956">
    <property type="protein sequence ID" value="CAG0917765.1"/>
    <property type="molecule type" value="Genomic_DNA"/>
</dbReference>
<evidence type="ECO:0000313" key="4">
    <source>
        <dbReference type="EMBL" id="CAD7277613.1"/>
    </source>
</evidence>
<organism evidence="4">
    <name type="scientific">Notodromas monacha</name>
    <dbReference type="NCBI Taxonomy" id="399045"/>
    <lineage>
        <taxon>Eukaryota</taxon>
        <taxon>Metazoa</taxon>
        <taxon>Ecdysozoa</taxon>
        <taxon>Arthropoda</taxon>
        <taxon>Crustacea</taxon>
        <taxon>Oligostraca</taxon>
        <taxon>Ostracoda</taxon>
        <taxon>Podocopa</taxon>
        <taxon>Podocopida</taxon>
        <taxon>Cypridocopina</taxon>
        <taxon>Cypridoidea</taxon>
        <taxon>Cyprididae</taxon>
        <taxon>Notodromas</taxon>
    </lineage>
</organism>
<sequence>MKVKWRGFIFILVVSTVCCWVAEAKRWKAKETDPDIGEVHNVASCYACGMRGHDSLRRDWPDCKGDYSQYIDTCGGGRMRCYVLYGAYDWENFGRTVISKGCTYATYFQFISSRRRKRDTVNSGLVEKTTTAVAATGETPPPPPPSRRSKRHIGMLGSGTCGFLSSQMPVYYGWNLTLDMHPMCMCDDKANCNNEDWTCHYDPQVCRNHSTPSPEMRVRRGMNAASKDASMSAMFLLNALLLLLVVVPMN</sequence>
<dbReference type="Proteomes" id="UP000678499">
    <property type="component" value="Unassembled WGS sequence"/>
</dbReference>
<evidence type="ECO:0000256" key="2">
    <source>
        <dbReference type="SAM" id="Phobius"/>
    </source>
</evidence>
<name>A0A7R9GE07_9CRUS</name>
<keyword evidence="5" id="KW-1185">Reference proteome</keyword>
<feature type="transmembrane region" description="Helical" evidence="2">
    <location>
        <begin position="229"/>
        <end position="247"/>
    </location>
</feature>
<keyword evidence="2" id="KW-0812">Transmembrane</keyword>
<evidence type="ECO:0000313" key="5">
    <source>
        <dbReference type="Proteomes" id="UP000678499"/>
    </source>
</evidence>
<keyword evidence="3" id="KW-0732">Signal</keyword>
<gene>
    <name evidence="4" type="ORF">NMOB1V02_LOCUS5343</name>
</gene>
<feature type="chain" id="PRO_5036403249" evidence="3">
    <location>
        <begin position="25"/>
        <end position="250"/>
    </location>
</feature>
<dbReference type="AlphaFoldDB" id="A0A7R9GE07"/>
<keyword evidence="2" id="KW-0472">Membrane</keyword>
<reference evidence="4" key="1">
    <citation type="submission" date="2020-11" db="EMBL/GenBank/DDBJ databases">
        <authorList>
            <person name="Tran Van P."/>
        </authorList>
    </citation>
    <scope>NUCLEOTIDE SEQUENCE</scope>
</reference>
<protein>
    <submittedName>
        <fullName evidence="4">Uncharacterized protein</fullName>
    </submittedName>
</protein>
<feature type="region of interest" description="Disordered" evidence="1">
    <location>
        <begin position="130"/>
        <end position="150"/>
    </location>
</feature>
<proteinExistence type="predicted"/>
<evidence type="ECO:0000256" key="3">
    <source>
        <dbReference type="SAM" id="SignalP"/>
    </source>
</evidence>
<evidence type="ECO:0000256" key="1">
    <source>
        <dbReference type="SAM" id="MobiDB-lite"/>
    </source>
</evidence>
<feature type="signal peptide" evidence="3">
    <location>
        <begin position="1"/>
        <end position="24"/>
    </location>
</feature>